<gene>
    <name evidence="3" type="ORF">GME02_13660</name>
</gene>
<dbReference type="RefSeq" id="WP_155162725.1">
    <property type="nucleotide sequence ID" value="NZ_WKLI01000016.1"/>
</dbReference>
<proteinExistence type="predicted"/>
<dbReference type="EMBL" id="WNDD01000014">
    <property type="protein sequence ID" value="MTV02673.1"/>
    <property type="molecule type" value="Genomic_DNA"/>
</dbReference>
<dbReference type="InterPro" id="IPR047731">
    <property type="entry name" value="Zinc_ribbon_put"/>
</dbReference>
<evidence type="ECO:0000313" key="4">
    <source>
        <dbReference type="Proteomes" id="UP000482671"/>
    </source>
</evidence>
<dbReference type="InterPro" id="IPR045951">
    <property type="entry name" value="DUF6371"/>
</dbReference>
<reference evidence="3 4" key="1">
    <citation type="journal article" date="2019" name="Nat. Med.">
        <title>A library of human gut bacterial isolates paired with longitudinal multiomics data enables mechanistic microbiome research.</title>
        <authorList>
            <person name="Poyet M."/>
            <person name="Groussin M."/>
            <person name="Gibbons S.M."/>
            <person name="Avila-Pacheco J."/>
            <person name="Jiang X."/>
            <person name="Kearney S.M."/>
            <person name="Perrotta A.R."/>
            <person name="Berdy B."/>
            <person name="Zhao S."/>
            <person name="Lieberman T.D."/>
            <person name="Swanson P.K."/>
            <person name="Smith M."/>
            <person name="Roesemann S."/>
            <person name="Alexander J.E."/>
            <person name="Rich S.A."/>
            <person name="Livny J."/>
            <person name="Vlamakis H."/>
            <person name="Clish C."/>
            <person name="Bullock K."/>
            <person name="Deik A."/>
            <person name="Scott J."/>
            <person name="Pierce K.A."/>
            <person name="Xavier R.J."/>
            <person name="Alm E.J."/>
        </authorList>
    </citation>
    <scope>NUCLEOTIDE SEQUENCE [LARGE SCALE GENOMIC DNA]</scope>
    <source>
        <strain evidence="3 4">BIOML-A11</strain>
    </source>
</reference>
<feature type="domain" description="Zinc beta-ribbon finger putative" evidence="2">
    <location>
        <begin position="4"/>
        <end position="67"/>
    </location>
</feature>
<dbReference type="Proteomes" id="UP000482671">
    <property type="component" value="Unassembled WGS sequence"/>
</dbReference>
<comment type="caution">
    <text evidence="3">The sequence shown here is derived from an EMBL/GenBank/DDBJ whole genome shotgun (WGS) entry which is preliminary data.</text>
</comment>
<organism evidence="3 4">
    <name type="scientific">Parabacteroides merdae</name>
    <dbReference type="NCBI Taxonomy" id="46503"/>
    <lineage>
        <taxon>Bacteria</taxon>
        <taxon>Pseudomonadati</taxon>
        <taxon>Bacteroidota</taxon>
        <taxon>Bacteroidia</taxon>
        <taxon>Bacteroidales</taxon>
        <taxon>Tannerellaceae</taxon>
        <taxon>Parabacteroides</taxon>
    </lineage>
</organism>
<dbReference type="Pfam" id="PF21957">
    <property type="entry name" value="Zn_ribbon_16"/>
    <property type="match status" value="1"/>
</dbReference>
<evidence type="ECO:0000259" key="2">
    <source>
        <dbReference type="Pfam" id="PF21957"/>
    </source>
</evidence>
<accession>A0A9Q4WU67</accession>
<name>A0A9Q4WU67_9BACT</name>
<protein>
    <recommendedName>
        <fullName evidence="5">Toprim domain-containing protein</fullName>
    </recommendedName>
</protein>
<evidence type="ECO:0008006" key="5">
    <source>
        <dbReference type="Google" id="ProtNLM"/>
    </source>
</evidence>
<dbReference type="AlphaFoldDB" id="A0A9Q4WU67"/>
<sequence length="341" mass="39068">MENYRFHLEKYHRGSKKACPECKRKACFTRYIDESGEIDFPPHVGKCDHEHSCGYHYTPKDFFREHPDESESFRQEWKQQAVTPKKPVSPPSFMDSTVMQRSLSHYEINPLYTFLSDTIGRSNTGRLFKLYQTGTSKKWGGSTVFWQVDSNGQVHAGKMMGYDAKTGHRLKVPHPHVCWVHTELRLSGFNLCQCFFGEHLLDRYPDKTVFILESEKTALIAAHFMPDGLWLATGGKNGCFNEKAVRVLAHRDVVLMPDLGATEQWKQKTSMLANVCRSVSVSTVLEDMATDEQRSQGLDIADFLLMEDTPQMILQRMIDRNPVLQTLIDELGLDLVDAEQI</sequence>
<dbReference type="NCBIfam" id="NF040506">
    <property type="entry name" value="PG0870_Nterm"/>
    <property type="match status" value="1"/>
</dbReference>
<dbReference type="Pfam" id="PF19898">
    <property type="entry name" value="DUF6371"/>
    <property type="match status" value="1"/>
</dbReference>
<evidence type="ECO:0000313" key="3">
    <source>
        <dbReference type="EMBL" id="MTV02673.1"/>
    </source>
</evidence>
<feature type="domain" description="DUF6371" evidence="1">
    <location>
        <begin position="109"/>
        <end position="259"/>
    </location>
</feature>
<evidence type="ECO:0000259" key="1">
    <source>
        <dbReference type="Pfam" id="PF19898"/>
    </source>
</evidence>